<sequence length="337" mass="38054">MVKKQILITGAGGEIGHGLIDHLSKNSNNAIVALDIRALDKKLVSSVTHSITADILDTKQLESLFEKYKFDTIFHLAAMLSTSAEHDPIKAHHVNTDGAINLLSLTERFSRKLNKQIVFMFPSSIAIYGLPDLKTAKVIGKIREEQWNLPATMYGCNKLYVELLGHYYERYFEKDIKTPRGLLDFRSIRFPGLLSADTLPTGGTSDFGPEMLHAAAEGKSYECFVREDSQIPFMAMPDAVRALISLSHANKIELTHDNYNVGSFSISAKEIATIAKRHFPKFSVTYKPHQKRQAIIDSWPEDVDDSLARKDWGWKAKYDKITTFEDYLVPAIIRRYS</sequence>
<evidence type="ECO:0000313" key="3">
    <source>
        <dbReference type="EMBL" id="OGM29183.1"/>
    </source>
</evidence>
<evidence type="ECO:0000313" key="4">
    <source>
        <dbReference type="Proteomes" id="UP000177263"/>
    </source>
</evidence>
<gene>
    <name evidence="3" type="ORF">A2801_02335</name>
</gene>
<feature type="domain" description="NAD-dependent epimerase/dehydratase" evidence="2">
    <location>
        <begin position="6"/>
        <end position="262"/>
    </location>
</feature>
<reference evidence="3 4" key="1">
    <citation type="journal article" date="2016" name="Nat. Commun.">
        <title>Thousands of microbial genomes shed light on interconnected biogeochemical processes in an aquifer system.</title>
        <authorList>
            <person name="Anantharaman K."/>
            <person name="Brown C.T."/>
            <person name="Hug L.A."/>
            <person name="Sharon I."/>
            <person name="Castelle C.J."/>
            <person name="Probst A.J."/>
            <person name="Thomas B.C."/>
            <person name="Singh A."/>
            <person name="Wilkins M.J."/>
            <person name="Karaoz U."/>
            <person name="Brodie E.L."/>
            <person name="Williams K.H."/>
            <person name="Hubbard S.S."/>
            <person name="Banfield J.F."/>
        </authorList>
    </citation>
    <scope>NUCLEOTIDE SEQUENCE [LARGE SCALE GENOMIC DNA]</scope>
</reference>
<name>A0A1F7YPH2_9BACT</name>
<dbReference type="PANTHER" id="PTHR42687">
    <property type="entry name" value="L-THREONINE 3-DEHYDROGENASE"/>
    <property type="match status" value="1"/>
</dbReference>
<comment type="similarity">
    <text evidence="1">Belongs to the NAD(P)-dependent epimerase/dehydratase family.</text>
</comment>
<proteinExistence type="inferred from homology"/>
<dbReference type="PANTHER" id="PTHR42687:SF1">
    <property type="entry name" value="L-THREONINE 3-DEHYDROGENASE, MITOCHONDRIAL"/>
    <property type="match status" value="1"/>
</dbReference>
<comment type="caution">
    <text evidence="3">The sequence shown here is derived from an EMBL/GenBank/DDBJ whole genome shotgun (WGS) entry which is preliminary data.</text>
</comment>
<dbReference type="Pfam" id="PF01370">
    <property type="entry name" value="Epimerase"/>
    <property type="match status" value="1"/>
</dbReference>
<dbReference type="Gene3D" id="3.40.50.720">
    <property type="entry name" value="NAD(P)-binding Rossmann-like Domain"/>
    <property type="match status" value="1"/>
</dbReference>
<evidence type="ECO:0000259" key="2">
    <source>
        <dbReference type="Pfam" id="PF01370"/>
    </source>
</evidence>
<protein>
    <submittedName>
        <fullName evidence="3">Epimerase</fullName>
    </submittedName>
</protein>
<organism evidence="3 4">
    <name type="scientific">Candidatus Woesebacteria bacterium RIFCSPHIGHO2_01_FULL_41_10</name>
    <dbReference type="NCBI Taxonomy" id="1802500"/>
    <lineage>
        <taxon>Bacteria</taxon>
        <taxon>Candidatus Woeseibacteriota</taxon>
    </lineage>
</organism>
<dbReference type="EMBL" id="MGGM01000016">
    <property type="protein sequence ID" value="OGM29183.1"/>
    <property type="molecule type" value="Genomic_DNA"/>
</dbReference>
<dbReference type="InterPro" id="IPR001509">
    <property type="entry name" value="Epimerase_deHydtase"/>
</dbReference>
<dbReference type="GO" id="GO:0006567">
    <property type="term" value="P:L-threonine catabolic process"/>
    <property type="evidence" value="ECO:0007669"/>
    <property type="project" value="TreeGrafter"/>
</dbReference>
<dbReference type="SUPFAM" id="SSF51735">
    <property type="entry name" value="NAD(P)-binding Rossmann-fold domains"/>
    <property type="match status" value="1"/>
</dbReference>
<dbReference type="GO" id="GO:0008743">
    <property type="term" value="F:L-threonine 3-dehydrogenase activity"/>
    <property type="evidence" value="ECO:0007669"/>
    <property type="project" value="TreeGrafter"/>
</dbReference>
<evidence type="ECO:0000256" key="1">
    <source>
        <dbReference type="ARBA" id="ARBA00007637"/>
    </source>
</evidence>
<dbReference type="InterPro" id="IPR051225">
    <property type="entry name" value="NAD(P)_epim/dehydratase"/>
</dbReference>
<dbReference type="InterPro" id="IPR036291">
    <property type="entry name" value="NAD(P)-bd_dom_sf"/>
</dbReference>
<accession>A0A1F7YPH2</accession>
<dbReference type="AlphaFoldDB" id="A0A1F7YPH2"/>
<dbReference type="Proteomes" id="UP000177263">
    <property type="component" value="Unassembled WGS sequence"/>
</dbReference>
<dbReference type="STRING" id="1802500.A2801_02335"/>